<name>A0A1M5BGU4_9SPHI</name>
<reference evidence="2" key="1">
    <citation type="submission" date="2016-11" db="EMBL/GenBank/DDBJ databases">
        <authorList>
            <person name="Varghese N."/>
            <person name="Submissions S."/>
        </authorList>
    </citation>
    <scope>NUCLEOTIDE SEQUENCE [LARGE SCALE GENOMIC DNA]</scope>
    <source>
        <strain evidence="2">DSM 16990</strain>
    </source>
</reference>
<evidence type="ECO:0000313" key="2">
    <source>
        <dbReference type="Proteomes" id="UP000184287"/>
    </source>
</evidence>
<evidence type="ECO:0000313" key="1">
    <source>
        <dbReference type="EMBL" id="SHF41442.1"/>
    </source>
</evidence>
<proteinExistence type="predicted"/>
<accession>A0A1M5BGU4</accession>
<dbReference type="EMBL" id="FQUQ01000002">
    <property type="protein sequence ID" value="SHF41442.1"/>
    <property type="molecule type" value="Genomic_DNA"/>
</dbReference>
<dbReference type="STRING" id="288992.SAMN04488522_1021180"/>
<evidence type="ECO:0008006" key="3">
    <source>
        <dbReference type="Google" id="ProtNLM"/>
    </source>
</evidence>
<dbReference type="Proteomes" id="UP000184287">
    <property type="component" value="Unassembled WGS sequence"/>
</dbReference>
<keyword evidence="2" id="KW-1185">Reference proteome</keyword>
<organism evidence="1 2">
    <name type="scientific">Pedobacter caeni</name>
    <dbReference type="NCBI Taxonomy" id="288992"/>
    <lineage>
        <taxon>Bacteria</taxon>
        <taxon>Pseudomonadati</taxon>
        <taxon>Bacteroidota</taxon>
        <taxon>Sphingobacteriia</taxon>
        <taxon>Sphingobacteriales</taxon>
        <taxon>Sphingobacteriaceae</taxon>
        <taxon>Pedobacter</taxon>
    </lineage>
</organism>
<protein>
    <recommendedName>
        <fullName evidence="3">Chloramphenicol acetyltransferase</fullName>
    </recommendedName>
</protein>
<dbReference type="AlphaFoldDB" id="A0A1M5BGU4"/>
<sequence>MNTTYQRINIEEWKRKEHFDAYRGALKGGSWIDRKRKIF</sequence>
<gene>
    <name evidence="1" type="ORF">SAMN04488522_1021180</name>
</gene>